<proteinExistence type="predicted"/>
<evidence type="ECO:0000313" key="1">
    <source>
        <dbReference type="EMBL" id="VDP56345.1"/>
    </source>
</evidence>
<accession>A0A183GU51</accession>
<dbReference type="InterPro" id="IPR005312">
    <property type="entry name" value="DUF1759"/>
</dbReference>
<dbReference type="WBParaSite" id="HPBE_0002622101-mRNA-1">
    <property type="protein sequence ID" value="HPBE_0002622101-mRNA-1"/>
    <property type="gene ID" value="HPBE_0002622101"/>
</dbReference>
<protein>
    <submittedName>
        <fullName evidence="3">Phage protein</fullName>
    </submittedName>
</protein>
<gene>
    <name evidence="1" type="ORF">HPBE_LOCUS26219</name>
</gene>
<evidence type="ECO:0000313" key="2">
    <source>
        <dbReference type="Proteomes" id="UP000050761"/>
    </source>
</evidence>
<dbReference type="OrthoDB" id="5876342at2759"/>
<dbReference type="AlphaFoldDB" id="A0A183GU51"/>
<dbReference type="EMBL" id="UZAH01039463">
    <property type="protein sequence ID" value="VDP56345.1"/>
    <property type="molecule type" value="Genomic_DNA"/>
</dbReference>
<sequence>MKIEKLNYLLQSLQGPAREILADLQVTDDNYDITIDLLQRELGNQAISVRVEVQIGSALSRCVAISEEEKHGILADEEIERHAAAAAKQAKLDAEREKLRELKKLREKQAS</sequence>
<accession>A0A3P8FNC1</accession>
<dbReference type="Pfam" id="PF03564">
    <property type="entry name" value="DUF1759"/>
    <property type="match status" value="1"/>
</dbReference>
<name>A0A183GU51_HELPZ</name>
<keyword evidence="2" id="KW-1185">Reference proteome</keyword>
<evidence type="ECO:0000313" key="3">
    <source>
        <dbReference type="WBParaSite" id="HPBE_0002622101-mRNA-1"/>
    </source>
</evidence>
<reference evidence="3" key="2">
    <citation type="submission" date="2019-09" db="UniProtKB">
        <authorList>
            <consortium name="WormBaseParasite"/>
        </authorList>
    </citation>
    <scope>IDENTIFICATION</scope>
</reference>
<reference evidence="1 2" key="1">
    <citation type="submission" date="2018-11" db="EMBL/GenBank/DDBJ databases">
        <authorList>
            <consortium name="Pathogen Informatics"/>
        </authorList>
    </citation>
    <scope>NUCLEOTIDE SEQUENCE [LARGE SCALE GENOMIC DNA]</scope>
</reference>
<organism evidence="2 3">
    <name type="scientific">Heligmosomoides polygyrus</name>
    <name type="common">Parasitic roundworm</name>
    <dbReference type="NCBI Taxonomy" id="6339"/>
    <lineage>
        <taxon>Eukaryota</taxon>
        <taxon>Metazoa</taxon>
        <taxon>Ecdysozoa</taxon>
        <taxon>Nematoda</taxon>
        <taxon>Chromadorea</taxon>
        <taxon>Rhabditida</taxon>
        <taxon>Rhabditina</taxon>
        <taxon>Rhabditomorpha</taxon>
        <taxon>Strongyloidea</taxon>
        <taxon>Heligmosomidae</taxon>
        <taxon>Heligmosomoides</taxon>
    </lineage>
</organism>
<dbReference type="Proteomes" id="UP000050761">
    <property type="component" value="Unassembled WGS sequence"/>
</dbReference>